<evidence type="ECO:0000256" key="8">
    <source>
        <dbReference type="ARBA" id="ARBA00035585"/>
    </source>
</evidence>
<keyword evidence="2 10" id="KW-1003">Cell membrane</keyword>
<keyword evidence="4 10" id="KW-1133">Transmembrane helix</keyword>
<dbReference type="NCBIfam" id="TIGR00494">
    <property type="entry name" value="crcB"/>
    <property type="match status" value="1"/>
</dbReference>
<dbReference type="HAMAP" id="MF_00454">
    <property type="entry name" value="FluC"/>
    <property type="match status" value="1"/>
</dbReference>
<evidence type="ECO:0000256" key="5">
    <source>
        <dbReference type="ARBA" id="ARBA00023136"/>
    </source>
</evidence>
<feature type="binding site" evidence="10">
    <location>
        <position position="77"/>
    </location>
    <ligand>
        <name>Na(+)</name>
        <dbReference type="ChEBI" id="CHEBI:29101"/>
        <note>structural</note>
    </ligand>
</feature>
<comment type="function">
    <text evidence="9 10">Fluoride-specific ion channel. Important for reducing fluoride concentration in the cell, thus reducing its toxicity.</text>
</comment>
<comment type="caution">
    <text evidence="11">The sequence shown here is derived from an EMBL/GenBank/DDBJ whole genome shotgun (WGS) entry which is preliminary data.</text>
</comment>
<keyword evidence="6 10" id="KW-0407">Ion channel</keyword>
<comment type="similarity">
    <text evidence="7 10">Belongs to the fluoride channel Fluc/FEX (TC 1.A.43) family.</text>
</comment>
<organism evidence="11 12">
    <name type="scientific">Nocardioides marinquilinus</name>
    <dbReference type="NCBI Taxonomy" id="1210400"/>
    <lineage>
        <taxon>Bacteria</taxon>
        <taxon>Bacillati</taxon>
        <taxon>Actinomycetota</taxon>
        <taxon>Actinomycetes</taxon>
        <taxon>Propionibacteriales</taxon>
        <taxon>Nocardioidaceae</taxon>
        <taxon>Nocardioides</taxon>
    </lineage>
</organism>
<comment type="subcellular location">
    <subcellularLocation>
        <location evidence="1 10">Cell membrane</location>
        <topology evidence="1 10">Multi-pass membrane protein</topology>
    </subcellularLocation>
</comment>
<evidence type="ECO:0000256" key="2">
    <source>
        <dbReference type="ARBA" id="ARBA00022475"/>
    </source>
</evidence>
<evidence type="ECO:0000256" key="7">
    <source>
        <dbReference type="ARBA" id="ARBA00035120"/>
    </source>
</evidence>
<feature type="transmembrane region" description="Helical" evidence="10">
    <location>
        <begin position="35"/>
        <end position="57"/>
    </location>
</feature>
<keyword evidence="5 10" id="KW-0472">Membrane</keyword>
<dbReference type="RefSeq" id="WP_345453106.1">
    <property type="nucleotide sequence ID" value="NZ_BAABKG010000001.1"/>
</dbReference>
<feature type="transmembrane region" description="Helical" evidence="10">
    <location>
        <begin position="99"/>
        <end position="123"/>
    </location>
</feature>
<feature type="binding site" evidence="10">
    <location>
        <position position="80"/>
    </location>
    <ligand>
        <name>Na(+)</name>
        <dbReference type="ChEBI" id="CHEBI:29101"/>
        <note>structural</note>
    </ligand>
</feature>
<comment type="activity regulation">
    <text evidence="10">Na(+) is not transported, but it plays an essential structural role and its presence is essential for fluoride channel function.</text>
</comment>
<feature type="transmembrane region" description="Helical" evidence="10">
    <location>
        <begin position="69"/>
        <end position="87"/>
    </location>
</feature>
<protein>
    <recommendedName>
        <fullName evidence="10">Fluoride-specific ion channel FluC</fullName>
    </recommendedName>
</protein>
<proteinExistence type="inferred from homology"/>
<sequence length="124" mass="12576">MTLALLIGLAGGVGSALRYLVDQAVVRLLADRDRGLPWATFVINVTGSFALGTITAAASTGALADDTRLVLGVGLCGGYTTFATAMVDTLRLGLGGRRGWVVVNLVGPLVCCAAAAALGWWVAA</sequence>
<keyword evidence="10" id="KW-0915">Sodium</keyword>
<dbReference type="InterPro" id="IPR003691">
    <property type="entry name" value="FluC"/>
</dbReference>
<evidence type="ECO:0000256" key="1">
    <source>
        <dbReference type="ARBA" id="ARBA00004651"/>
    </source>
</evidence>
<evidence type="ECO:0000256" key="4">
    <source>
        <dbReference type="ARBA" id="ARBA00022989"/>
    </source>
</evidence>
<evidence type="ECO:0000313" key="12">
    <source>
        <dbReference type="Proteomes" id="UP001500221"/>
    </source>
</evidence>
<evidence type="ECO:0000256" key="3">
    <source>
        <dbReference type="ARBA" id="ARBA00022692"/>
    </source>
</evidence>
<dbReference type="EMBL" id="BAABKG010000001">
    <property type="protein sequence ID" value="GAA5140480.1"/>
    <property type="molecule type" value="Genomic_DNA"/>
</dbReference>
<evidence type="ECO:0000313" key="11">
    <source>
        <dbReference type="EMBL" id="GAA5140480.1"/>
    </source>
</evidence>
<keyword evidence="12" id="KW-1185">Reference proteome</keyword>
<evidence type="ECO:0000256" key="10">
    <source>
        <dbReference type="HAMAP-Rule" id="MF_00454"/>
    </source>
</evidence>
<gene>
    <name evidence="10" type="primary">fluC</name>
    <name evidence="10" type="synonym">crcB</name>
    <name evidence="11" type="ORF">GCM10023340_00670</name>
</gene>
<reference evidence="12" key="1">
    <citation type="journal article" date="2019" name="Int. J. Syst. Evol. Microbiol.">
        <title>The Global Catalogue of Microorganisms (GCM) 10K type strain sequencing project: providing services to taxonomists for standard genome sequencing and annotation.</title>
        <authorList>
            <consortium name="The Broad Institute Genomics Platform"/>
            <consortium name="The Broad Institute Genome Sequencing Center for Infectious Disease"/>
            <person name="Wu L."/>
            <person name="Ma J."/>
        </authorList>
    </citation>
    <scope>NUCLEOTIDE SEQUENCE [LARGE SCALE GENOMIC DNA]</scope>
    <source>
        <strain evidence="12">JCM 18459</strain>
    </source>
</reference>
<accession>A0ABP9P4D9</accession>
<comment type="catalytic activity">
    <reaction evidence="8">
        <text>fluoride(in) = fluoride(out)</text>
        <dbReference type="Rhea" id="RHEA:76159"/>
        <dbReference type="ChEBI" id="CHEBI:17051"/>
    </reaction>
    <physiologicalReaction direction="left-to-right" evidence="8">
        <dbReference type="Rhea" id="RHEA:76160"/>
    </physiologicalReaction>
</comment>
<evidence type="ECO:0000256" key="9">
    <source>
        <dbReference type="ARBA" id="ARBA00049940"/>
    </source>
</evidence>
<keyword evidence="3 10" id="KW-0812">Transmembrane</keyword>
<evidence type="ECO:0000256" key="6">
    <source>
        <dbReference type="ARBA" id="ARBA00023303"/>
    </source>
</evidence>
<dbReference type="Proteomes" id="UP001500221">
    <property type="component" value="Unassembled WGS sequence"/>
</dbReference>
<keyword evidence="10" id="KW-0479">Metal-binding</keyword>
<keyword evidence="10" id="KW-0406">Ion transport</keyword>
<keyword evidence="10" id="KW-0813">Transport</keyword>
<name>A0ABP9P4D9_9ACTN</name>
<dbReference type="Pfam" id="PF02537">
    <property type="entry name" value="CRCB"/>
    <property type="match status" value="1"/>
</dbReference>